<dbReference type="Proteomes" id="UP000027265">
    <property type="component" value="Unassembled WGS sequence"/>
</dbReference>
<dbReference type="OrthoDB" id="2107166at2759"/>
<keyword evidence="4" id="KW-1185">Reference proteome</keyword>
<sequence>MGRWTQYDEDSYRLPEGMKRVGYDADTQKYSYRDRDGSLWEGPEGASYGELTQVEGAPRVLTGEEREEGEDIEAGSAVNGYHRLPTDSVQIRTSRNSEAYRTILPFFLLICIVLLLVFRLTRPFSRPDAGVRLCPEDTQPYTVVKGDTCWEICQRQKCEVKLLKDINPDMICESLRIGETICLPEKKKSSRRRV</sequence>
<dbReference type="InParanoid" id="A0A067Q9L6"/>
<keyword evidence="1" id="KW-0812">Transmembrane</keyword>
<dbReference type="EMBL" id="KL197710">
    <property type="protein sequence ID" value="KDQ62850.1"/>
    <property type="molecule type" value="Genomic_DNA"/>
</dbReference>
<gene>
    <name evidence="3" type="ORF">JAAARDRAFT_357785</name>
</gene>
<evidence type="ECO:0000313" key="4">
    <source>
        <dbReference type="Proteomes" id="UP000027265"/>
    </source>
</evidence>
<evidence type="ECO:0000313" key="3">
    <source>
        <dbReference type="EMBL" id="KDQ62850.1"/>
    </source>
</evidence>
<accession>A0A067Q9L6</accession>
<name>A0A067Q9L6_9AGAM</name>
<dbReference type="SUPFAM" id="SSF54106">
    <property type="entry name" value="LysM domain"/>
    <property type="match status" value="1"/>
</dbReference>
<keyword evidence="1" id="KW-0472">Membrane</keyword>
<proteinExistence type="predicted"/>
<reference evidence="4" key="1">
    <citation type="journal article" date="2014" name="Proc. Natl. Acad. Sci. U.S.A.">
        <title>Extensive sampling of basidiomycete genomes demonstrates inadequacy of the white-rot/brown-rot paradigm for wood decay fungi.</title>
        <authorList>
            <person name="Riley R."/>
            <person name="Salamov A.A."/>
            <person name="Brown D.W."/>
            <person name="Nagy L.G."/>
            <person name="Floudas D."/>
            <person name="Held B.W."/>
            <person name="Levasseur A."/>
            <person name="Lombard V."/>
            <person name="Morin E."/>
            <person name="Otillar R."/>
            <person name="Lindquist E.A."/>
            <person name="Sun H."/>
            <person name="LaButti K.M."/>
            <person name="Schmutz J."/>
            <person name="Jabbour D."/>
            <person name="Luo H."/>
            <person name="Baker S.E."/>
            <person name="Pisabarro A.G."/>
            <person name="Walton J.D."/>
            <person name="Blanchette R.A."/>
            <person name="Henrissat B."/>
            <person name="Martin F."/>
            <person name="Cullen D."/>
            <person name="Hibbett D.S."/>
            <person name="Grigoriev I.V."/>
        </authorList>
    </citation>
    <scope>NUCLEOTIDE SEQUENCE [LARGE SCALE GENOMIC DNA]</scope>
    <source>
        <strain evidence="4">MUCL 33604</strain>
    </source>
</reference>
<organism evidence="3 4">
    <name type="scientific">Jaapia argillacea MUCL 33604</name>
    <dbReference type="NCBI Taxonomy" id="933084"/>
    <lineage>
        <taxon>Eukaryota</taxon>
        <taxon>Fungi</taxon>
        <taxon>Dikarya</taxon>
        <taxon>Basidiomycota</taxon>
        <taxon>Agaricomycotina</taxon>
        <taxon>Agaricomycetes</taxon>
        <taxon>Agaricomycetidae</taxon>
        <taxon>Jaapiales</taxon>
        <taxon>Jaapiaceae</taxon>
        <taxon>Jaapia</taxon>
    </lineage>
</organism>
<dbReference type="InterPro" id="IPR036779">
    <property type="entry name" value="LysM_dom_sf"/>
</dbReference>
<protein>
    <submittedName>
        <fullName evidence="3">Carbohydrate-binding module family 50 protein</fullName>
    </submittedName>
</protein>
<dbReference type="SMART" id="SM00257">
    <property type="entry name" value="LysM"/>
    <property type="match status" value="1"/>
</dbReference>
<evidence type="ECO:0000256" key="1">
    <source>
        <dbReference type="SAM" id="Phobius"/>
    </source>
</evidence>
<dbReference type="HOGENOM" id="CLU_090055_0_0_1"/>
<dbReference type="Gene3D" id="3.10.350.10">
    <property type="entry name" value="LysM domain"/>
    <property type="match status" value="1"/>
</dbReference>
<dbReference type="Pfam" id="PF01476">
    <property type="entry name" value="LysM"/>
    <property type="match status" value="1"/>
</dbReference>
<feature type="transmembrane region" description="Helical" evidence="1">
    <location>
        <begin position="99"/>
        <end position="118"/>
    </location>
</feature>
<dbReference type="CDD" id="cd00118">
    <property type="entry name" value="LysM"/>
    <property type="match status" value="1"/>
</dbReference>
<keyword evidence="1" id="KW-1133">Transmembrane helix</keyword>
<dbReference type="STRING" id="933084.A0A067Q9L6"/>
<evidence type="ECO:0000259" key="2">
    <source>
        <dbReference type="PROSITE" id="PS51782"/>
    </source>
</evidence>
<dbReference type="AlphaFoldDB" id="A0A067Q9L6"/>
<feature type="domain" description="LysM" evidence="2">
    <location>
        <begin position="139"/>
        <end position="183"/>
    </location>
</feature>
<dbReference type="InterPro" id="IPR018392">
    <property type="entry name" value="LysM"/>
</dbReference>
<dbReference type="PROSITE" id="PS51782">
    <property type="entry name" value="LYSM"/>
    <property type="match status" value="1"/>
</dbReference>